<keyword evidence="1" id="KW-0863">Zinc-finger</keyword>
<accession>A0AAV8AFI8</accession>
<evidence type="ECO:0000256" key="1">
    <source>
        <dbReference type="PROSITE-ProRule" id="PRU00453"/>
    </source>
</evidence>
<dbReference type="PANTHER" id="PTHR15555">
    <property type="entry name" value="ZINC FINGER HIT DOMAIN CONTAINING PROTEIN 2 PROTEIN FON -RELATED"/>
    <property type="match status" value="1"/>
</dbReference>
<dbReference type="Pfam" id="PF04438">
    <property type="entry name" value="zf-HIT"/>
    <property type="match status" value="1"/>
</dbReference>
<dbReference type="PROSITE" id="PS51083">
    <property type="entry name" value="ZF_HIT"/>
    <property type="match status" value="1"/>
</dbReference>
<dbReference type="SUPFAM" id="SSF144232">
    <property type="entry name" value="HIT/MYND zinc finger-like"/>
    <property type="match status" value="1"/>
</dbReference>
<organism evidence="3 4">
    <name type="scientific">Anaeramoeba flamelloides</name>
    <dbReference type="NCBI Taxonomy" id="1746091"/>
    <lineage>
        <taxon>Eukaryota</taxon>
        <taxon>Metamonada</taxon>
        <taxon>Anaeramoebidae</taxon>
        <taxon>Anaeramoeba</taxon>
    </lineage>
</organism>
<dbReference type="Proteomes" id="UP001146793">
    <property type="component" value="Unassembled WGS sequence"/>
</dbReference>
<gene>
    <name evidence="3" type="ORF">M0812_03490</name>
</gene>
<name>A0AAV8AFI8_9EUKA</name>
<sequence length="271" mass="31225">MEVIDRLCGICKKMQAKYCCPSCLMAYCSLSCYKKHNLVCTEHFYREQISTELSIRGKNKNKKITKLSNQTKQILNKDLNSKYSLINYQEEEEEKDNENEKEKQKGDQNPLSEIDIETIVSLFEKGQITIEKLSPLQRKVFERSIVRQVHKQKKQKIDPDYHLVNLQISSASKGNNEKQVLLKIPTLQTLLPNKKPSELLKYNLVDLIYCSAYLTRKYNCEILSKDSRSEISQHFLEISGVIGSNSVFKSAQQAIDNCLQNVAKSSILFDS</sequence>
<dbReference type="PANTHER" id="PTHR15555:SF0">
    <property type="entry name" value="ZINC FINGER HIT DOMAIN-CONTAINING PROTEIN 2"/>
    <property type="match status" value="1"/>
</dbReference>
<reference evidence="3" key="1">
    <citation type="submission" date="2022-08" db="EMBL/GenBank/DDBJ databases">
        <title>Novel sulphate-reducing endosymbionts in the free-living metamonad Anaeramoeba.</title>
        <authorList>
            <person name="Jerlstrom-Hultqvist J."/>
            <person name="Cepicka I."/>
            <person name="Gallot-Lavallee L."/>
            <person name="Salas-Leiva D."/>
            <person name="Curtis B.A."/>
            <person name="Zahonova K."/>
            <person name="Pipaliya S."/>
            <person name="Dacks J."/>
            <person name="Roger A.J."/>
        </authorList>
    </citation>
    <scope>NUCLEOTIDE SEQUENCE</scope>
    <source>
        <strain evidence="3">Busselton2</strain>
    </source>
</reference>
<dbReference type="InterPro" id="IPR007529">
    <property type="entry name" value="Znf_HIT"/>
</dbReference>
<evidence type="ECO:0000259" key="2">
    <source>
        <dbReference type="PROSITE" id="PS51083"/>
    </source>
</evidence>
<comment type="caution">
    <text evidence="3">The sequence shown here is derived from an EMBL/GenBank/DDBJ whole genome shotgun (WGS) entry which is preliminary data.</text>
</comment>
<keyword evidence="1" id="KW-0479">Metal-binding</keyword>
<dbReference type="InterPro" id="IPR039646">
    <property type="entry name" value="ZNHIT2"/>
</dbReference>
<keyword evidence="1" id="KW-0862">Zinc</keyword>
<dbReference type="CDD" id="cd23024">
    <property type="entry name" value="zf-HIT_ZNHIT2-3"/>
    <property type="match status" value="1"/>
</dbReference>
<dbReference type="Gene3D" id="3.30.60.190">
    <property type="match status" value="1"/>
</dbReference>
<evidence type="ECO:0000313" key="3">
    <source>
        <dbReference type="EMBL" id="KAJ3451736.1"/>
    </source>
</evidence>
<dbReference type="GO" id="GO:0008270">
    <property type="term" value="F:zinc ion binding"/>
    <property type="evidence" value="ECO:0007669"/>
    <property type="project" value="UniProtKB-UniRule"/>
</dbReference>
<dbReference type="EMBL" id="JANTQA010000008">
    <property type="protein sequence ID" value="KAJ3451736.1"/>
    <property type="molecule type" value="Genomic_DNA"/>
</dbReference>
<protein>
    <submittedName>
        <fullName evidence="3">Zinc finger hit domain containing protein 2 protein fon -related</fullName>
    </submittedName>
</protein>
<feature type="domain" description="HIT-type" evidence="2">
    <location>
        <begin position="8"/>
        <end position="40"/>
    </location>
</feature>
<dbReference type="AlphaFoldDB" id="A0AAV8AFI8"/>
<proteinExistence type="predicted"/>
<evidence type="ECO:0000313" key="4">
    <source>
        <dbReference type="Proteomes" id="UP001146793"/>
    </source>
</evidence>